<dbReference type="Proteomes" id="UP001286313">
    <property type="component" value="Unassembled WGS sequence"/>
</dbReference>
<accession>A0AAE1GH03</accession>
<organism evidence="2 3">
    <name type="scientific">Petrolisthes cinctipes</name>
    <name type="common">Flat porcelain crab</name>
    <dbReference type="NCBI Taxonomy" id="88211"/>
    <lineage>
        <taxon>Eukaryota</taxon>
        <taxon>Metazoa</taxon>
        <taxon>Ecdysozoa</taxon>
        <taxon>Arthropoda</taxon>
        <taxon>Crustacea</taxon>
        <taxon>Multicrustacea</taxon>
        <taxon>Malacostraca</taxon>
        <taxon>Eumalacostraca</taxon>
        <taxon>Eucarida</taxon>
        <taxon>Decapoda</taxon>
        <taxon>Pleocyemata</taxon>
        <taxon>Anomura</taxon>
        <taxon>Galatheoidea</taxon>
        <taxon>Porcellanidae</taxon>
        <taxon>Petrolisthes</taxon>
    </lineage>
</organism>
<keyword evidence="3" id="KW-1185">Reference proteome</keyword>
<name>A0AAE1GH03_PETCI</name>
<dbReference type="AlphaFoldDB" id="A0AAE1GH03"/>
<feature type="region of interest" description="Disordered" evidence="1">
    <location>
        <begin position="1"/>
        <end position="66"/>
    </location>
</feature>
<sequence>MYLSKGSRGGIEGGRGWEGPGIGDEWGRGWERSGGWDGSGIVDGGGERYGTGDDGEGSGIGDGGEETDIVVFTCSPQGAFQRDEWLKTGSGVALCGVADRM</sequence>
<feature type="compositionally biased region" description="Gly residues" evidence="1">
    <location>
        <begin position="7"/>
        <end position="24"/>
    </location>
</feature>
<feature type="compositionally biased region" description="Gly residues" evidence="1">
    <location>
        <begin position="35"/>
        <end position="49"/>
    </location>
</feature>
<evidence type="ECO:0000313" key="3">
    <source>
        <dbReference type="Proteomes" id="UP001286313"/>
    </source>
</evidence>
<evidence type="ECO:0000313" key="2">
    <source>
        <dbReference type="EMBL" id="KAK3891574.1"/>
    </source>
</evidence>
<gene>
    <name evidence="2" type="ORF">Pcinc_004521</name>
</gene>
<reference evidence="2" key="1">
    <citation type="submission" date="2023-10" db="EMBL/GenBank/DDBJ databases">
        <title>Genome assemblies of two species of porcelain crab, Petrolisthes cinctipes and Petrolisthes manimaculis (Anomura: Porcellanidae).</title>
        <authorList>
            <person name="Angst P."/>
        </authorList>
    </citation>
    <scope>NUCLEOTIDE SEQUENCE</scope>
    <source>
        <strain evidence="2">PB745_01</strain>
        <tissue evidence="2">Gill</tissue>
    </source>
</reference>
<dbReference type="EMBL" id="JAWQEG010000327">
    <property type="protein sequence ID" value="KAK3891574.1"/>
    <property type="molecule type" value="Genomic_DNA"/>
</dbReference>
<comment type="caution">
    <text evidence="2">The sequence shown here is derived from an EMBL/GenBank/DDBJ whole genome shotgun (WGS) entry which is preliminary data.</text>
</comment>
<proteinExistence type="predicted"/>
<protein>
    <submittedName>
        <fullName evidence="2">Uncharacterized protein</fullName>
    </submittedName>
</protein>
<evidence type="ECO:0000256" key="1">
    <source>
        <dbReference type="SAM" id="MobiDB-lite"/>
    </source>
</evidence>